<evidence type="ECO:0000313" key="16">
    <source>
        <dbReference type="EMBL" id="CCF51337.1"/>
    </source>
</evidence>
<reference evidence="16 17" key="1">
    <citation type="journal article" date="2012" name="Plant Cell">
        <title>Genome comparison of barley and maize smut fungi reveals targeted loss of RNA silencing components and species-specific presence of transposable elements.</title>
        <authorList>
            <person name="Laurie J.D."/>
            <person name="Ali S."/>
            <person name="Linning R."/>
            <person name="Mannhaupt G."/>
            <person name="Wong P."/>
            <person name="Gueldener U."/>
            <person name="Muensterkoetter M."/>
            <person name="Moore R."/>
            <person name="Kahmann R."/>
            <person name="Bakkeren G."/>
            <person name="Schirawski J."/>
        </authorList>
    </citation>
    <scope>NUCLEOTIDE SEQUENCE [LARGE SCALE GENOMIC DNA]</scope>
    <source>
        <strain evidence="17">Uh4875-4</strain>
    </source>
</reference>
<evidence type="ECO:0000256" key="5">
    <source>
        <dbReference type="ARBA" id="ARBA00022759"/>
    </source>
</evidence>
<evidence type="ECO:0000313" key="17">
    <source>
        <dbReference type="Proteomes" id="UP000006174"/>
    </source>
</evidence>
<evidence type="ECO:0000256" key="12">
    <source>
        <dbReference type="ARBA" id="ARBA00023172"/>
    </source>
</evidence>
<keyword evidence="17" id="KW-1185">Reference proteome</keyword>
<feature type="domain" description="Integrase catalytic" evidence="15">
    <location>
        <begin position="114"/>
        <end position="286"/>
    </location>
</feature>
<keyword evidence="9" id="KW-0229">DNA integration</keyword>
<evidence type="ECO:0000256" key="7">
    <source>
        <dbReference type="ARBA" id="ARBA00022842"/>
    </source>
</evidence>
<dbReference type="GO" id="GO:0016787">
    <property type="term" value="F:hydrolase activity"/>
    <property type="evidence" value="ECO:0007669"/>
    <property type="project" value="UniProtKB-KW"/>
</dbReference>
<keyword evidence="11" id="KW-0808">Transferase</keyword>
<evidence type="ECO:0000256" key="13">
    <source>
        <dbReference type="ARBA" id="ARBA00048173"/>
    </source>
</evidence>
<comment type="catalytic activity">
    <reaction evidence="14">
        <text>DNA(n) + a 2'-deoxyribonucleoside 5'-triphosphate = DNA(n+1) + diphosphate</text>
        <dbReference type="Rhea" id="RHEA:22508"/>
        <dbReference type="Rhea" id="RHEA-COMP:17339"/>
        <dbReference type="Rhea" id="RHEA-COMP:17340"/>
        <dbReference type="ChEBI" id="CHEBI:33019"/>
        <dbReference type="ChEBI" id="CHEBI:61560"/>
        <dbReference type="ChEBI" id="CHEBI:173112"/>
        <dbReference type="EC" id="2.7.7.7"/>
    </reaction>
</comment>
<evidence type="ECO:0000256" key="3">
    <source>
        <dbReference type="ARBA" id="ARBA00022722"/>
    </source>
</evidence>
<name>I2FWP4_USTHO</name>
<dbReference type="InterPro" id="IPR039537">
    <property type="entry name" value="Retrotran_Ty1/copia-like"/>
</dbReference>
<comment type="catalytic activity">
    <reaction evidence="13">
        <text>DNA(n) + a 2'-deoxyribonucleoside 5'-triphosphate = DNA(n+1) + diphosphate</text>
        <dbReference type="Rhea" id="RHEA:22508"/>
        <dbReference type="Rhea" id="RHEA-COMP:17339"/>
        <dbReference type="Rhea" id="RHEA-COMP:17340"/>
        <dbReference type="ChEBI" id="CHEBI:33019"/>
        <dbReference type="ChEBI" id="CHEBI:61560"/>
        <dbReference type="ChEBI" id="CHEBI:173112"/>
        <dbReference type="EC" id="2.7.7.49"/>
    </reaction>
</comment>
<keyword evidence="2" id="KW-0548">Nucleotidyltransferase</keyword>
<dbReference type="GO" id="GO:0003723">
    <property type="term" value="F:RNA binding"/>
    <property type="evidence" value="ECO:0007669"/>
    <property type="project" value="UniProtKB-KW"/>
</dbReference>
<sequence length="591" mass="65390">MVQDKDGHAIGVPTSGDGYPAIAMMIWDDSMPEPSVSLTFTSRMVNATHSYGSCNKADLWHQQLGHASHDAIMQTCTVTLSHNIPLITATKTGTLCDICVCSKATAKNTAHPRRLETPLELVSMDVMGPLHGNEKFVYVLIIHDAYPGMIWVQGLTNKKEASQEAAWWLAEMCVATHRKPSEVIIDYGIKEVRVDQGKLWSNAFRDICSSTGVKITASPTQHHMDNAFAEQAIQTVQKIARSLLYDSGMNEHWWPHAVAQAAFIHNRLAGSTHGNVTPYELFYTKHLELQHIRHFGCVAYVVLRGSTCSTWLRDHAVVSKHLHPHALWGRYLGFSDAPHAIKGHKVWLPELDCVVITRDICFLELEPLDTVAPPPPTTHLSSSATTISYDLTPGSLLIPHQMRQNWTMSYLPHCSSIEEAGEIVIDLDAIAANLRADLEVMMSEGGKHLPDLTSTLNGTSLLETPHSDATADMYDDVSMLETPCTESPGPISYTAFTMACSNTLAPTVSNHHLDRMVFVTTVMTGTALIASGQQIHSVDSILLEPLSLNEAKTHNDWYKWQEAMVSEMDSMHKMNIFELVDIPKSSKLISI</sequence>
<dbReference type="EMBL" id="CAGI01000163">
    <property type="protein sequence ID" value="CCF51337.1"/>
    <property type="molecule type" value="Genomic_DNA"/>
</dbReference>
<evidence type="ECO:0000256" key="2">
    <source>
        <dbReference type="ARBA" id="ARBA00022695"/>
    </source>
</evidence>
<dbReference type="GO" id="GO:0003887">
    <property type="term" value="F:DNA-directed DNA polymerase activity"/>
    <property type="evidence" value="ECO:0007669"/>
    <property type="project" value="UniProtKB-KW"/>
</dbReference>
<dbReference type="HOGENOM" id="CLU_461655_0_0_1"/>
<keyword evidence="7" id="KW-0460">Magnesium</keyword>
<dbReference type="Gene3D" id="3.30.420.10">
    <property type="entry name" value="Ribonuclease H-like superfamily/Ribonuclease H"/>
    <property type="match status" value="1"/>
</dbReference>
<keyword evidence="6" id="KW-0378">Hydrolase</keyword>
<dbReference type="SUPFAM" id="SSF53098">
    <property type="entry name" value="Ribonuclease H-like"/>
    <property type="match status" value="1"/>
</dbReference>
<organism evidence="16 17">
    <name type="scientific">Ustilago hordei</name>
    <name type="common">Barley covered smut fungus</name>
    <dbReference type="NCBI Taxonomy" id="120017"/>
    <lineage>
        <taxon>Eukaryota</taxon>
        <taxon>Fungi</taxon>
        <taxon>Dikarya</taxon>
        <taxon>Basidiomycota</taxon>
        <taxon>Ustilaginomycotina</taxon>
        <taxon>Ustilaginomycetes</taxon>
        <taxon>Ustilaginales</taxon>
        <taxon>Ustilaginaceae</taxon>
        <taxon>Ustilago</taxon>
    </lineage>
</organism>
<protein>
    <recommendedName>
        <fullName evidence="15">Integrase catalytic domain-containing protein</fullName>
    </recommendedName>
</protein>
<dbReference type="GO" id="GO:0046872">
    <property type="term" value="F:metal ion binding"/>
    <property type="evidence" value="ECO:0007669"/>
    <property type="project" value="UniProtKB-KW"/>
</dbReference>
<dbReference type="Proteomes" id="UP000006174">
    <property type="component" value="Unassembled WGS sequence"/>
</dbReference>
<dbReference type="GO" id="GO:0005634">
    <property type="term" value="C:nucleus"/>
    <property type="evidence" value="ECO:0007669"/>
    <property type="project" value="UniProtKB-ARBA"/>
</dbReference>
<dbReference type="GO" id="GO:0003964">
    <property type="term" value="F:RNA-directed DNA polymerase activity"/>
    <property type="evidence" value="ECO:0007669"/>
    <property type="project" value="UniProtKB-KW"/>
</dbReference>
<keyword evidence="12" id="KW-0233">DNA recombination</keyword>
<keyword evidence="8" id="KW-0694">RNA-binding</keyword>
<dbReference type="InterPro" id="IPR001584">
    <property type="entry name" value="Integrase_cat-core"/>
</dbReference>
<keyword evidence="5" id="KW-0255">Endonuclease</keyword>
<dbReference type="GO" id="GO:0015074">
    <property type="term" value="P:DNA integration"/>
    <property type="evidence" value="ECO:0007669"/>
    <property type="project" value="UniProtKB-KW"/>
</dbReference>
<dbReference type="eggNOG" id="KOG0017">
    <property type="taxonomic scope" value="Eukaryota"/>
</dbReference>
<dbReference type="InterPro" id="IPR012337">
    <property type="entry name" value="RNaseH-like_sf"/>
</dbReference>
<comment type="caution">
    <text evidence="16">The sequence shown here is derived from an EMBL/GenBank/DDBJ whole genome shotgun (WGS) entry which is preliminary data.</text>
</comment>
<evidence type="ECO:0000256" key="10">
    <source>
        <dbReference type="ARBA" id="ARBA00022918"/>
    </source>
</evidence>
<dbReference type="GO" id="GO:0006310">
    <property type="term" value="P:DNA recombination"/>
    <property type="evidence" value="ECO:0007669"/>
    <property type="project" value="UniProtKB-KW"/>
</dbReference>
<dbReference type="GO" id="GO:0004519">
    <property type="term" value="F:endonuclease activity"/>
    <property type="evidence" value="ECO:0007669"/>
    <property type="project" value="UniProtKB-KW"/>
</dbReference>
<keyword evidence="11" id="KW-0239">DNA-directed DNA polymerase</keyword>
<evidence type="ECO:0000256" key="8">
    <source>
        <dbReference type="ARBA" id="ARBA00022884"/>
    </source>
</evidence>
<dbReference type="AlphaFoldDB" id="I2FWP4"/>
<evidence type="ECO:0000256" key="14">
    <source>
        <dbReference type="ARBA" id="ARBA00049244"/>
    </source>
</evidence>
<dbReference type="InterPro" id="IPR036397">
    <property type="entry name" value="RNaseH_sf"/>
</dbReference>
<dbReference type="PANTHER" id="PTHR42648">
    <property type="entry name" value="TRANSPOSASE, PUTATIVE-RELATED"/>
    <property type="match status" value="1"/>
</dbReference>
<accession>I2FWP4</accession>
<evidence type="ECO:0000256" key="1">
    <source>
        <dbReference type="ARBA" id="ARBA00022578"/>
    </source>
</evidence>
<evidence type="ECO:0000256" key="4">
    <source>
        <dbReference type="ARBA" id="ARBA00022723"/>
    </source>
</evidence>
<keyword evidence="1" id="KW-0815">Transposition</keyword>
<keyword evidence="3" id="KW-0540">Nuclease</keyword>
<proteinExistence type="predicted"/>
<evidence type="ECO:0000259" key="15">
    <source>
        <dbReference type="PROSITE" id="PS50994"/>
    </source>
</evidence>
<keyword evidence="4" id="KW-0479">Metal-binding</keyword>
<dbReference type="GO" id="GO:0032196">
    <property type="term" value="P:transposition"/>
    <property type="evidence" value="ECO:0007669"/>
    <property type="project" value="UniProtKB-KW"/>
</dbReference>
<evidence type="ECO:0000256" key="11">
    <source>
        <dbReference type="ARBA" id="ARBA00022932"/>
    </source>
</evidence>
<evidence type="ECO:0000256" key="9">
    <source>
        <dbReference type="ARBA" id="ARBA00022908"/>
    </source>
</evidence>
<dbReference type="STRING" id="1128400.I2FWP4"/>
<keyword evidence="10" id="KW-0695">RNA-directed DNA polymerase</keyword>
<evidence type="ECO:0000256" key="6">
    <source>
        <dbReference type="ARBA" id="ARBA00022801"/>
    </source>
</evidence>
<gene>
    <name evidence="16" type="ORF">UHOR_14878</name>
</gene>
<dbReference type="PANTHER" id="PTHR42648:SF11">
    <property type="entry name" value="TRANSPOSON TY4-P GAG-POL POLYPROTEIN"/>
    <property type="match status" value="1"/>
</dbReference>
<dbReference type="PROSITE" id="PS50994">
    <property type="entry name" value="INTEGRASE"/>
    <property type="match status" value="1"/>
</dbReference>